<dbReference type="InParanoid" id="A0A6P7FWY4"/>
<dbReference type="PANTHER" id="PTHR10174:SF222">
    <property type="entry name" value="GH10083P-RELATED"/>
    <property type="match status" value="1"/>
</dbReference>
<dbReference type="RefSeq" id="XP_028140956.1">
    <property type="nucleotide sequence ID" value="XM_028285155.1"/>
</dbReference>
<dbReference type="SUPFAM" id="SSF52087">
    <property type="entry name" value="CRAL/TRIO domain"/>
    <property type="match status" value="1"/>
</dbReference>
<name>A0A6P7FWY4_DIAVI</name>
<reference evidence="2" key="1">
    <citation type="submission" date="2025-08" db="UniProtKB">
        <authorList>
            <consortium name="RefSeq"/>
        </authorList>
    </citation>
    <scope>IDENTIFICATION</scope>
    <source>
        <tissue evidence="2">Whole insect</tissue>
    </source>
</reference>
<proteinExistence type="predicted"/>
<sequence>MPPNDVLITDRNEIRKVWGKSENDVYKDIQIIKEWLKIQKHLPEIPTDNMIEFFLVNCKFSIEKTKQTLDMYYTVPSLVPDIYKNIHPCTSDVDLAYETANFVCVPVLTPSLHRLTVIQYKDSENGSVAKMSAHGLKNIYEIRIHEDLSMGEIYLVDCERVKFSVAAGITPVTLKQIAFVLERVHSFRTHSIHFINAPAYYHHTITLFKTFLKKKLSDRVYSHRSLDEVLKHLPLDILPSDFGGKQKSCAELQELWKKKMFEYKDRFDKLETMQVNEKLRPEKLENDEILGYYGNFKKIDTD</sequence>
<dbReference type="GO" id="GO:1902936">
    <property type="term" value="F:phosphatidylinositol bisphosphate binding"/>
    <property type="evidence" value="ECO:0007669"/>
    <property type="project" value="TreeGrafter"/>
</dbReference>
<dbReference type="PROSITE" id="PS50191">
    <property type="entry name" value="CRAL_TRIO"/>
    <property type="match status" value="1"/>
</dbReference>
<dbReference type="AlphaFoldDB" id="A0A6P7FWY4"/>
<dbReference type="PANTHER" id="PTHR10174">
    <property type="entry name" value="ALPHA-TOCOPHEROL TRANSFER PROTEIN-RELATED"/>
    <property type="match status" value="1"/>
</dbReference>
<feature type="domain" description="CRAL-TRIO" evidence="1">
    <location>
        <begin position="106"/>
        <end position="250"/>
    </location>
</feature>
<gene>
    <name evidence="2" type="primary">LOC114335004</name>
</gene>
<evidence type="ECO:0000313" key="2">
    <source>
        <dbReference type="RefSeq" id="XP_028140956.1"/>
    </source>
</evidence>
<dbReference type="InterPro" id="IPR036273">
    <property type="entry name" value="CRAL/TRIO_N_dom_sf"/>
</dbReference>
<dbReference type="Gene3D" id="1.20.5.1200">
    <property type="entry name" value="Alpha-tocopherol transfer"/>
    <property type="match status" value="1"/>
</dbReference>
<dbReference type="InterPro" id="IPR001251">
    <property type="entry name" value="CRAL-TRIO_dom"/>
</dbReference>
<protein>
    <submittedName>
        <fullName evidence="2">Uncharacterized protein LOC114335004</fullName>
    </submittedName>
</protein>
<accession>A0A6P7FWY4</accession>
<dbReference type="InterPro" id="IPR036865">
    <property type="entry name" value="CRAL-TRIO_dom_sf"/>
</dbReference>
<dbReference type="SUPFAM" id="SSF46938">
    <property type="entry name" value="CRAL/TRIO N-terminal domain"/>
    <property type="match status" value="1"/>
</dbReference>
<evidence type="ECO:0000259" key="1">
    <source>
        <dbReference type="PROSITE" id="PS50191"/>
    </source>
</evidence>
<dbReference type="GO" id="GO:0016020">
    <property type="term" value="C:membrane"/>
    <property type="evidence" value="ECO:0007669"/>
    <property type="project" value="TreeGrafter"/>
</dbReference>
<dbReference type="CDD" id="cd00170">
    <property type="entry name" value="SEC14"/>
    <property type="match status" value="1"/>
</dbReference>
<dbReference type="Pfam" id="PF00650">
    <property type="entry name" value="CRAL_TRIO"/>
    <property type="match status" value="1"/>
</dbReference>
<dbReference type="Gene3D" id="3.40.525.10">
    <property type="entry name" value="CRAL-TRIO lipid binding domain"/>
    <property type="match status" value="1"/>
</dbReference>
<organism evidence="2">
    <name type="scientific">Diabrotica virgifera virgifera</name>
    <name type="common">western corn rootworm</name>
    <dbReference type="NCBI Taxonomy" id="50390"/>
    <lineage>
        <taxon>Eukaryota</taxon>
        <taxon>Metazoa</taxon>
        <taxon>Ecdysozoa</taxon>
        <taxon>Arthropoda</taxon>
        <taxon>Hexapoda</taxon>
        <taxon>Insecta</taxon>
        <taxon>Pterygota</taxon>
        <taxon>Neoptera</taxon>
        <taxon>Endopterygota</taxon>
        <taxon>Coleoptera</taxon>
        <taxon>Polyphaga</taxon>
        <taxon>Cucujiformia</taxon>
        <taxon>Chrysomeloidea</taxon>
        <taxon>Chrysomelidae</taxon>
        <taxon>Galerucinae</taxon>
        <taxon>Diabroticina</taxon>
        <taxon>Diabroticites</taxon>
        <taxon>Diabrotica</taxon>
    </lineage>
</organism>
<dbReference type="PRINTS" id="PR00180">
    <property type="entry name" value="CRETINALDHBP"/>
</dbReference>
<dbReference type="KEGG" id="dvv:114335006"/>